<evidence type="ECO:0000313" key="1">
    <source>
        <dbReference type="EMBL" id="MED6150402.1"/>
    </source>
</evidence>
<protein>
    <submittedName>
        <fullName evidence="1">Uncharacterized protein</fullName>
    </submittedName>
</protein>
<name>A0ABU6TP37_9FABA</name>
<sequence>MRDCEERVLKFALLRAADATAGAQGPTRNHTPCLGAHFGPRPVARVEAHDRTLKNANWTESNSSHHKLARAHNLCVGTCGSVQRRDVDRDHREFIFLTMRSHGGVAWSHALDRESYMFILRFIRPCGHGVRPHRVEFGGLYHGGVSPPITFV</sequence>
<accession>A0ABU6TP37</accession>
<evidence type="ECO:0000313" key="2">
    <source>
        <dbReference type="Proteomes" id="UP001341840"/>
    </source>
</evidence>
<gene>
    <name evidence="1" type="ORF">PIB30_071910</name>
</gene>
<comment type="caution">
    <text evidence="1">The sequence shown here is derived from an EMBL/GenBank/DDBJ whole genome shotgun (WGS) entry which is preliminary data.</text>
</comment>
<organism evidence="1 2">
    <name type="scientific">Stylosanthes scabra</name>
    <dbReference type="NCBI Taxonomy" id="79078"/>
    <lineage>
        <taxon>Eukaryota</taxon>
        <taxon>Viridiplantae</taxon>
        <taxon>Streptophyta</taxon>
        <taxon>Embryophyta</taxon>
        <taxon>Tracheophyta</taxon>
        <taxon>Spermatophyta</taxon>
        <taxon>Magnoliopsida</taxon>
        <taxon>eudicotyledons</taxon>
        <taxon>Gunneridae</taxon>
        <taxon>Pentapetalae</taxon>
        <taxon>rosids</taxon>
        <taxon>fabids</taxon>
        <taxon>Fabales</taxon>
        <taxon>Fabaceae</taxon>
        <taxon>Papilionoideae</taxon>
        <taxon>50 kb inversion clade</taxon>
        <taxon>dalbergioids sensu lato</taxon>
        <taxon>Dalbergieae</taxon>
        <taxon>Pterocarpus clade</taxon>
        <taxon>Stylosanthes</taxon>
    </lineage>
</organism>
<keyword evidence="2" id="KW-1185">Reference proteome</keyword>
<proteinExistence type="predicted"/>
<dbReference type="EMBL" id="JASCZI010091461">
    <property type="protein sequence ID" value="MED6150402.1"/>
    <property type="molecule type" value="Genomic_DNA"/>
</dbReference>
<reference evidence="1 2" key="1">
    <citation type="journal article" date="2023" name="Plants (Basel)">
        <title>Bridging the Gap: Combining Genomics and Transcriptomics Approaches to Understand Stylosanthes scabra, an Orphan Legume from the Brazilian Caatinga.</title>
        <authorList>
            <person name="Ferreira-Neto J.R.C."/>
            <person name="da Silva M.D."/>
            <person name="Binneck E."/>
            <person name="de Melo N.F."/>
            <person name="da Silva R.H."/>
            <person name="de Melo A.L.T.M."/>
            <person name="Pandolfi V."/>
            <person name="Bustamante F.O."/>
            <person name="Brasileiro-Vidal A.C."/>
            <person name="Benko-Iseppon A.M."/>
        </authorList>
    </citation>
    <scope>NUCLEOTIDE SEQUENCE [LARGE SCALE GENOMIC DNA]</scope>
    <source>
        <tissue evidence="1">Leaves</tissue>
    </source>
</reference>
<dbReference type="Proteomes" id="UP001341840">
    <property type="component" value="Unassembled WGS sequence"/>
</dbReference>